<proteinExistence type="predicted"/>
<gene>
    <name evidence="1" type="ORF">GCM10023183_28110</name>
</gene>
<comment type="caution">
    <text evidence="1">The sequence shown here is derived from an EMBL/GenBank/DDBJ whole genome shotgun (WGS) entry which is preliminary data.</text>
</comment>
<keyword evidence="2" id="KW-1185">Reference proteome</keyword>
<evidence type="ECO:0000313" key="1">
    <source>
        <dbReference type="EMBL" id="GAA4310315.1"/>
    </source>
</evidence>
<organism evidence="1 2">
    <name type="scientific">Nibribacter koreensis</name>
    <dbReference type="NCBI Taxonomy" id="1084519"/>
    <lineage>
        <taxon>Bacteria</taxon>
        <taxon>Pseudomonadati</taxon>
        <taxon>Bacteroidota</taxon>
        <taxon>Cytophagia</taxon>
        <taxon>Cytophagales</taxon>
        <taxon>Hymenobacteraceae</taxon>
        <taxon>Nibribacter</taxon>
    </lineage>
</organism>
<accession>A0ABP8FST0</accession>
<name>A0ABP8FST0_9BACT</name>
<sequence>MLGRAEFRTDFTGQLRLQLERRDLPLSNTFFMDLRANTEKGYSMGVRYMGANTSR</sequence>
<dbReference type="EMBL" id="BAABGX010000002">
    <property type="protein sequence ID" value="GAA4310315.1"/>
    <property type="molecule type" value="Genomic_DNA"/>
</dbReference>
<reference evidence="2" key="1">
    <citation type="journal article" date="2019" name="Int. J. Syst. Evol. Microbiol.">
        <title>The Global Catalogue of Microorganisms (GCM) 10K type strain sequencing project: providing services to taxonomists for standard genome sequencing and annotation.</title>
        <authorList>
            <consortium name="The Broad Institute Genomics Platform"/>
            <consortium name="The Broad Institute Genome Sequencing Center for Infectious Disease"/>
            <person name="Wu L."/>
            <person name="Ma J."/>
        </authorList>
    </citation>
    <scope>NUCLEOTIDE SEQUENCE [LARGE SCALE GENOMIC DNA]</scope>
    <source>
        <strain evidence="2">JCM 17917</strain>
    </source>
</reference>
<protein>
    <submittedName>
        <fullName evidence="1">Uncharacterized protein</fullName>
    </submittedName>
</protein>
<dbReference type="Proteomes" id="UP001501844">
    <property type="component" value="Unassembled WGS sequence"/>
</dbReference>
<evidence type="ECO:0000313" key="2">
    <source>
        <dbReference type="Proteomes" id="UP001501844"/>
    </source>
</evidence>